<dbReference type="AlphaFoldDB" id="A0A9N9CEV9"/>
<dbReference type="EMBL" id="CAJVQA010004329">
    <property type="protein sequence ID" value="CAG8596371.1"/>
    <property type="molecule type" value="Genomic_DNA"/>
</dbReference>
<proteinExistence type="predicted"/>
<reference evidence="1" key="1">
    <citation type="submission" date="2021-06" db="EMBL/GenBank/DDBJ databases">
        <authorList>
            <person name="Kallberg Y."/>
            <person name="Tangrot J."/>
            <person name="Rosling A."/>
        </authorList>
    </citation>
    <scope>NUCLEOTIDE SEQUENCE</scope>
    <source>
        <strain evidence="1">FL966</strain>
    </source>
</reference>
<dbReference type="Proteomes" id="UP000789759">
    <property type="component" value="Unassembled WGS sequence"/>
</dbReference>
<sequence>MRILMPDIESVLLFMENNNLYAIHTANDNGNIGDLYYLEYSDDGPSTLTHVRLEGILTGGIGNFAFMTTFAKLVRKVE</sequence>
<organism evidence="1 2">
    <name type="scientific">Cetraspora pellucida</name>
    <dbReference type="NCBI Taxonomy" id="1433469"/>
    <lineage>
        <taxon>Eukaryota</taxon>
        <taxon>Fungi</taxon>
        <taxon>Fungi incertae sedis</taxon>
        <taxon>Mucoromycota</taxon>
        <taxon>Glomeromycotina</taxon>
        <taxon>Glomeromycetes</taxon>
        <taxon>Diversisporales</taxon>
        <taxon>Gigasporaceae</taxon>
        <taxon>Cetraspora</taxon>
    </lineage>
</organism>
<dbReference type="OrthoDB" id="2354420at2759"/>
<keyword evidence="2" id="KW-1185">Reference proteome</keyword>
<name>A0A9N9CEV9_9GLOM</name>
<gene>
    <name evidence="1" type="ORF">CPELLU_LOCUS6780</name>
</gene>
<comment type="caution">
    <text evidence="1">The sequence shown here is derived from an EMBL/GenBank/DDBJ whole genome shotgun (WGS) entry which is preliminary data.</text>
</comment>
<evidence type="ECO:0000313" key="1">
    <source>
        <dbReference type="EMBL" id="CAG8596371.1"/>
    </source>
</evidence>
<evidence type="ECO:0000313" key="2">
    <source>
        <dbReference type="Proteomes" id="UP000789759"/>
    </source>
</evidence>
<accession>A0A9N9CEV9</accession>
<protein>
    <submittedName>
        <fullName evidence="1">17818_t:CDS:1</fullName>
    </submittedName>
</protein>